<dbReference type="GO" id="GO:0016020">
    <property type="term" value="C:membrane"/>
    <property type="evidence" value="ECO:0007669"/>
    <property type="project" value="UniProtKB-SubCell"/>
</dbReference>
<evidence type="ECO:0000256" key="2">
    <source>
        <dbReference type="ARBA" id="ARBA00008114"/>
    </source>
</evidence>
<keyword evidence="4 7" id="KW-0812">Transmembrane</keyword>
<keyword evidence="5 7" id="KW-1133">Transmembrane helix</keyword>
<feature type="transmembrane region" description="Helical" evidence="7">
    <location>
        <begin position="182"/>
        <end position="206"/>
    </location>
</feature>
<feature type="transmembrane region" description="Helical" evidence="7">
    <location>
        <begin position="83"/>
        <end position="101"/>
    </location>
</feature>
<evidence type="ECO:0000256" key="7">
    <source>
        <dbReference type="SAM" id="Phobius"/>
    </source>
</evidence>
<comment type="subcellular location">
    <subcellularLocation>
        <location evidence="1">Membrane</location>
        <topology evidence="1">Multi-pass membrane protein</topology>
    </subcellularLocation>
</comment>
<evidence type="ECO:0000313" key="10">
    <source>
        <dbReference type="EMBL" id="GCE02904.1"/>
    </source>
</evidence>
<keyword evidence="6 7" id="KW-0472">Membrane</keyword>
<comment type="similarity">
    <text evidence="2">Belongs to the cation diffusion facilitator (CDF) transporter (TC 2.A.4) family.</text>
</comment>
<dbReference type="Pfam" id="PF16916">
    <property type="entry name" value="ZT_dimer"/>
    <property type="match status" value="2"/>
</dbReference>
<dbReference type="SUPFAM" id="SSF161111">
    <property type="entry name" value="Cation efflux protein transmembrane domain-like"/>
    <property type="match status" value="1"/>
</dbReference>
<dbReference type="Gene3D" id="1.20.1510.10">
    <property type="entry name" value="Cation efflux protein transmembrane domain"/>
    <property type="match status" value="1"/>
</dbReference>
<feature type="domain" description="Cation efflux protein cytoplasmic" evidence="9">
    <location>
        <begin position="322"/>
        <end position="380"/>
    </location>
</feature>
<evidence type="ECO:0000256" key="4">
    <source>
        <dbReference type="ARBA" id="ARBA00022692"/>
    </source>
</evidence>
<evidence type="ECO:0000259" key="8">
    <source>
        <dbReference type="Pfam" id="PF01545"/>
    </source>
</evidence>
<evidence type="ECO:0000259" key="9">
    <source>
        <dbReference type="Pfam" id="PF16916"/>
    </source>
</evidence>
<feature type="transmembrane region" description="Helical" evidence="7">
    <location>
        <begin position="41"/>
        <end position="62"/>
    </location>
</feature>
<organism evidence="10 11">
    <name type="scientific">Dictyobacter aurantiacus</name>
    <dbReference type="NCBI Taxonomy" id="1936993"/>
    <lineage>
        <taxon>Bacteria</taxon>
        <taxon>Bacillati</taxon>
        <taxon>Chloroflexota</taxon>
        <taxon>Ktedonobacteria</taxon>
        <taxon>Ktedonobacterales</taxon>
        <taxon>Dictyobacteraceae</taxon>
        <taxon>Dictyobacter</taxon>
    </lineage>
</organism>
<comment type="caution">
    <text evidence="10">The sequence shown here is derived from an EMBL/GenBank/DDBJ whole genome shotgun (WGS) entry which is preliminary data.</text>
</comment>
<dbReference type="SUPFAM" id="SSF160240">
    <property type="entry name" value="Cation efflux protein cytoplasmic domain-like"/>
    <property type="match status" value="3"/>
</dbReference>
<accession>A0A401Z7S3</accession>
<feature type="transmembrane region" description="Helical" evidence="7">
    <location>
        <begin position="154"/>
        <end position="176"/>
    </location>
</feature>
<dbReference type="InterPro" id="IPR036837">
    <property type="entry name" value="Cation_efflux_CTD_sf"/>
</dbReference>
<evidence type="ECO:0000256" key="3">
    <source>
        <dbReference type="ARBA" id="ARBA00022448"/>
    </source>
</evidence>
<dbReference type="Proteomes" id="UP000287224">
    <property type="component" value="Unassembled WGS sequence"/>
</dbReference>
<feature type="transmembrane region" description="Helical" evidence="7">
    <location>
        <begin position="116"/>
        <end position="133"/>
    </location>
</feature>
<feature type="transmembrane region" description="Helical" evidence="7">
    <location>
        <begin position="12"/>
        <end position="35"/>
    </location>
</feature>
<dbReference type="Pfam" id="PF01545">
    <property type="entry name" value="Cation_efflux"/>
    <property type="match status" value="1"/>
</dbReference>
<dbReference type="NCBIfam" id="TIGR01297">
    <property type="entry name" value="CDF"/>
    <property type="match status" value="1"/>
</dbReference>
<feature type="domain" description="Cation efflux protein transmembrane" evidence="8">
    <location>
        <begin position="18"/>
        <end position="217"/>
    </location>
</feature>
<dbReference type="InterPro" id="IPR027469">
    <property type="entry name" value="Cation_efflux_TMD_sf"/>
</dbReference>
<dbReference type="InterPro" id="IPR002524">
    <property type="entry name" value="Cation_efflux"/>
</dbReference>
<feature type="domain" description="Cation efflux protein cytoplasmic" evidence="9">
    <location>
        <begin position="225"/>
        <end position="302"/>
    </location>
</feature>
<evidence type="ECO:0000256" key="1">
    <source>
        <dbReference type="ARBA" id="ARBA00004141"/>
    </source>
</evidence>
<dbReference type="PANTHER" id="PTHR43840:SF15">
    <property type="entry name" value="MITOCHONDRIAL METAL TRANSPORTER 1-RELATED"/>
    <property type="match status" value="1"/>
</dbReference>
<evidence type="ECO:0000256" key="5">
    <source>
        <dbReference type="ARBA" id="ARBA00022989"/>
    </source>
</evidence>
<name>A0A401Z7S3_9CHLR</name>
<dbReference type="Gene3D" id="3.30.70.1350">
    <property type="entry name" value="Cation efflux protein, cytoplasmic domain"/>
    <property type="match status" value="3"/>
</dbReference>
<keyword evidence="3" id="KW-0813">Transport</keyword>
<protein>
    <submittedName>
        <fullName evidence="10">Cation transporter</fullName>
    </submittedName>
</protein>
<keyword evidence="11" id="KW-1185">Reference proteome</keyword>
<dbReference type="PANTHER" id="PTHR43840">
    <property type="entry name" value="MITOCHONDRIAL METAL TRANSPORTER 1-RELATED"/>
    <property type="match status" value="1"/>
</dbReference>
<dbReference type="InterPro" id="IPR050291">
    <property type="entry name" value="CDF_Transporter"/>
</dbReference>
<gene>
    <name evidence="10" type="ORF">KDAU_02330</name>
</gene>
<proteinExistence type="inferred from homology"/>
<dbReference type="AlphaFoldDB" id="A0A401Z7S3"/>
<dbReference type="OrthoDB" id="9806522at2"/>
<dbReference type="EMBL" id="BIFQ01000001">
    <property type="protein sequence ID" value="GCE02904.1"/>
    <property type="molecule type" value="Genomic_DNA"/>
</dbReference>
<dbReference type="GO" id="GO:0008324">
    <property type="term" value="F:monoatomic cation transmembrane transporter activity"/>
    <property type="evidence" value="ECO:0007669"/>
    <property type="project" value="InterPro"/>
</dbReference>
<reference evidence="11" key="1">
    <citation type="submission" date="2018-12" db="EMBL/GenBank/DDBJ databases">
        <title>Tengunoibacter tsumagoiensis gen. nov., sp. nov., Dictyobacter kobayashii sp. nov., D. alpinus sp. nov., and D. joshuensis sp. nov. and description of Dictyobacteraceae fam. nov. within the order Ktedonobacterales isolated from Tengu-no-mugimeshi.</title>
        <authorList>
            <person name="Wang C.M."/>
            <person name="Zheng Y."/>
            <person name="Sakai Y."/>
            <person name="Toyoda A."/>
            <person name="Minakuchi Y."/>
            <person name="Abe K."/>
            <person name="Yokota A."/>
            <person name="Yabe S."/>
        </authorList>
    </citation>
    <scope>NUCLEOTIDE SEQUENCE [LARGE SCALE GENOMIC DNA]</scope>
    <source>
        <strain evidence="11">S-27</strain>
    </source>
</reference>
<dbReference type="RefSeq" id="WP_126594240.1">
    <property type="nucleotide sequence ID" value="NZ_BIFQ01000001.1"/>
</dbReference>
<dbReference type="InterPro" id="IPR058533">
    <property type="entry name" value="Cation_efflux_TM"/>
</dbReference>
<evidence type="ECO:0000256" key="6">
    <source>
        <dbReference type="ARBA" id="ARBA00023136"/>
    </source>
</evidence>
<sequence>MSLSKSAQREKTLAAMSSVMAAIGLTGLKILVAVLTGSLGIMAEAAHSGLDLVAALMTFFAVRVADRPADANHNYGHAKVENLSAFLEALLLLGTAIWVIIEASRRLLYHEGHVDASIWAFVVMLISIAVDVTRSRVLLRVARKLGSQALEADALHFSTDVWSSAVVIFGLLVVYLTNLFHWPAWLAQADAIAAFGVSGIVIWVSLQLARETIDALLDHSPGALATQIKQRLTRLDDVIEVRRVRVRRAGNRCFADVIISAPRTLTFEQIHHLSDLVEGETTDEAHTFSAVDDIDVVVHVEPVTSPKETVTDQIHYQAERHGVHAHDIHVREVAGKLEADFDVEVHADMNLEQAHTIATQLEQALLQNNRQLRRVTTHLEAPDENIVQRQDVTIQYPEMAARMCRIADGIAGAGSAHDIHLYRPHRLVAEVGGHGTKGAPELDLVLHAIFDAHAPLSQVHIDAEKIKRALRRSYPNLNTVVIHTEPPEDPIC</sequence>
<evidence type="ECO:0000313" key="11">
    <source>
        <dbReference type="Proteomes" id="UP000287224"/>
    </source>
</evidence>
<dbReference type="InterPro" id="IPR027470">
    <property type="entry name" value="Cation_efflux_CTD"/>
</dbReference>